<dbReference type="SMART" id="SM01131">
    <property type="entry name" value="DHHA2"/>
    <property type="match status" value="1"/>
</dbReference>
<proteinExistence type="predicted"/>
<dbReference type="GO" id="GO:0046872">
    <property type="term" value="F:metal ion binding"/>
    <property type="evidence" value="ECO:0007669"/>
    <property type="project" value="UniProtKB-KW"/>
</dbReference>
<evidence type="ECO:0000256" key="2">
    <source>
        <dbReference type="ARBA" id="ARBA00022723"/>
    </source>
</evidence>
<evidence type="ECO:0000256" key="1">
    <source>
        <dbReference type="ARBA" id="ARBA00001936"/>
    </source>
</evidence>
<dbReference type="Gene3D" id="3.90.1640.10">
    <property type="entry name" value="inorganic pyrophosphatase (n-terminal core)"/>
    <property type="match status" value="1"/>
</dbReference>
<keyword evidence="2" id="KW-0479">Metal-binding</keyword>
<feature type="domain" description="DHHA2" evidence="5">
    <location>
        <begin position="231"/>
        <end position="391"/>
    </location>
</feature>
<gene>
    <name evidence="6" type="ORF">METBIDRAFT_78489</name>
</gene>
<dbReference type="InterPro" id="IPR001667">
    <property type="entry name" value="DDH_dom"/>
</dbReference>
<comment type="cofactor">
    <cofactor evidence="1">
        <name>Mn(2+)</name>
        <dbReference type="ChEBI" id="CHEBI:29035"/>
    </cofactor>
</comment>
<dbReference type="Pfam" id="PF02833">
    <property type="entry name" value="DHHA2"/>
    <property type="match status" value="1"/>
</dbReference>
<dbReference type="PANTHER" id="PTHR12112:SF39">
    <property type="entry name" value="EG:152A3.5 PROTEIN (FBGN0003116_PN PROTEIN)"/>
    <property type="match status" value="1"/>
</dbReference>
<evidence type="ECO:0000256" key="3">
    <source>
        <dbReference type="ARBA" id="ARBA00022801"/>
    </source>
</evidence>
<comment type="caution">
    <text evidence="6">The sequence shown here is derived from an EMBL/GenBank/DDBJ whole genome shotgun (WGS) entry which is preliminary data.</text>
</comment>
<keyword evidence="7" id="KW-1185">Reference proteome</keyword>
<dbReference type="InterPro" id="IPR038763">
    <property type="entry name" value="DHH_sf"/>
</dbReference>
<dbReference type="GO" id="GO:0006798">
    <property type="term" value="P:polyphosphate catabolic process"/>
    <property type="evidence" value="ECO:0007669"/>
    <property type="project" value="EnsemblFungi"/>
</dbReference>
<evidence type="ECO:0000313" key="6">
    <source>
        <dbReference type="EMBL" id="OBA21562.1"/>
    </source>
</evidence>
<dbReference type="OrthoDB" id="374045at2759"/>
<dbReference type="RefSeq" id="XP_018712072.1">
    <property type="nucleotide sequence ID" value="XM_018858887.1"/>
</dbReference>
<dbReference type="InterPro" id="IPR004097">
    <property type="entry name" value="DHHA2"/>
</dbReference>
<name>A0A1A0HCE9_9ASCO</name>
<dbReference type="SUPFAM" id="SSF64182">
    <property type="entry name" value="DHH phosphoesterases"/>
    <property type="match status" value="1"/>
</dbReference>
<dbReference type="GO" id="GO:0004309">
    <property type="term" value="F:exopolyphosphatase activity"/>
    <property type="evidence" value="ECO:0007669"/>
    <property type="project" value="EnsemblFungi"/>
</dbReference>
<keyword evidence="3" id="KW-0378">Hydrolase</keyword>
<dbReference type="Gene3D" id="3.10.310.20">
    <property type="entry name" value="DHHA2 domain"/>
    <property type="match status" value="1"/>
</dbReference>
<evidence type="ECO:0000313" key="7">
    <source>
        <dbReference type="Proteomes" id="UP000092555"/>
    </source>
</evidence>
<keyword evidence="4" id="KW-0464">Manganese</keyword>
<dbReference type="PANTHER" id="PTHR12112">
    <property type="entry name" value="BNIP - RELATED"/>
    <property type="match status" value="1"/>
</dbReference>
<dbReference type="AlphaFoldDB" id="A0A1A0HCE9"/>
<dbReference type="Proteomes" id="UP000092555">
    <property type="component" value="Unassembled WGS sequence"/>
</dbReference>
<protein>
    <submittedName>
        <fullName evidence="6">DHH phosphoesterase</fullName>
    </submittedName>
</protein>
<dbReference type="InterPro" id="IPR038222">
    <property type="entry name" value="DHHA2_dom_sf"/>
</dbReference>
<dbReference type="GeneID" id="30031863"/>
<evidence type="ECO:0000259" key="5">
    <source>
        <dbReference type="SMART" id="SM01131"/>
    </source>
</evidence>
<dbReference type="GO" id="GO:0005759">
    <property type="term" value="C:mitochondrial matrix"/>
    <property type="evidence" value="ECO:0007669"/>
    <property type="project" value="EnsemblFungi"/>
</dbReference>
<accession>A0A1A0HCE9</accession>
<sequence>MTIKTFLEGLRISPSSKHVVRFVAGNQSADMDSVVSAITYAYFHHRFNPKEQALLPLVNISREEFRLRKDIVFLLSKHEISSTRIFFLDDVEELTQLSPSIKLDVVLVDHCNLQGKVLTGLYENKRLFVSGIIDHHADEGVFLDAMPRVIQSNGSCSALVYHFWNNKNGPITDKDAVLLLVGPLLIDTSNMEQKVEAGDREAYVEYGQILQSPEALMQTDGVAPAAFSQLYSELKAAKKDLRGFSLYDILRKDYKQFKFRGKLGDTVNVGFSSIGKSLSWVLGKFSVSEVLESLKMMTESFHLDVVVITSSFSQKDTKIYTREFCFSTLKASLEPLASLAQELELTSRFYKDDTVARQMAQINGSVFFRVYDQQNTAASRKQVVPIIKQVVEQRL</sequence>
<reference evidence="6 7" key="1">
    <citation type="submission" date="2016-05" db="EMBL/GenBank/DDBJ databases">
        <title>Comparative genomics of biotechnologically important yeasts.</title>
        <authorList>
            <consortium name="DOE Joint Genome Institute"/>
            <person name="Riley R."/>
            <person name="Haridas S."/>
            <person name="Wolfe K.H."/>
            <person name="Lopes M.R."/>
            <person name="Hittinger C.T."/>
            <person name="Goker M."/>
            <person name="Salamov A."/>
            <person name="Wisecaver J."/>
            <person name="Long T.M."/>
            <person name="Aerts A.L."/>
            <person name="Barry K."/>
            <person name="Choi C."/>
            <person name="Clum A."/>
            <person name="Coughlan A.Y."/>
            <person name="Deshpande S."/>
            <person name="Douglass A.P."/>
            <person name="Hanson S.J."/>
            <person name="Klenk H.-P."/>
            <person name="LaButti K."/>
            <person name="Lapidus A."/>
            <person name="Lindquist E."/>
            <person name="Lipzen A."/>
            <person name="Meier-kolthoff J.P."/>
            <person name="Ohm R.A."/>
            <person name="Otillar R.P."/>
            <person name="Pangilinan J."/>
            <person name="Peng Y."/>
            <person name="Rokas A."/>
            <person name="Rosa C.A."/>
            <person name="Scheuner C."/>
            <person name="Sibirny A.A."/>
            <person name="Slot J.C."/>
            <person name="Stielow J.B."/>
            <person name="Sun H."/>
            <person name="Kurtzman C.P."/>
            <person name="Blackwell M."/>
            <person name="Grigoriev I.V."/>
            <person name="Jeffries T.W."/>
        </authorList>
    </citation>
    <scope>NUCLEOTIDE SEQUENCE [LARGE SCALE GENOMIC DNA]</scope>
    <source>
        <strain evidence="6 7">NRRL YB-4993</strain>
    </source>
</reference>
<dbReference type="EMBL" id="LXTC01000003">
    <property type="protein sequence ID" value="OBA21562.1"/>
    <property type="molecule type" value="Genomic_DNA"/>
</dbReference>
<dbReference type="STRING" id="869754.A0A1A0HCE9"/>
<organism evidence="6 7">
    <name type="scientific">Metschnikowia bicuspidata var. bicuspidata NRRL YB-4993</name>
    <dbReference type="NCBI Taxonomy" id="869754"/>
    <lineage>
        <taxon>Eukaryota</taxon>
        <taxon>Fungi</taxon>
        <taxon>Dikarya</taxon>
        <taxon>Ascomycota</taxon>
        <taxon>Saccharomycotina</taxon>
        <taxon>Pichiomycetes</taxon>
        <taxon>Metschnikowiaceae</taxon>
        <taxon>Metschnikowia</taxon>
    </lineage>
</organism>
<evidence type="ECO:0000256" key="4">
    <source>
        <dbReference type="ARBA" id="ARBA00023211"/>
    </source>
</evidence>
<dbReference type="Pfam" id="PF01368">
    <property type="entry name" value="DHH"/>
    <property type="match status" value="1"/>
</dbReference>